<evidence type="ECO:0008006" key="5">
    <source>
        <dbReference type="Google" id="ProtNLM"/>
    </source>
</evidence>
<comment type="caution">
    <text evidence="3">The sequence shown here is derived from an EMBL/GenBank/DDBJ whole genome shotgun (WGS) entry which is preliminary data.</text>
</comment>
<accession>X0PRD8</accession>
<feature type="chain" id="PRO_5038432983" description="Lipoprotein" evidence="2">
    <location>
        <begin position="19"/>
        <end position="201"/>
    </location>
</feature>
<evidence type="ECO:0000256" key="2">
    <source>
        <dbReference type="SAM" id="SignalP"/>
    </source>
</evidence>
<keyword evidence="4" id="KW-1185">Reference proteome</keyword>
<sequence length="201" mass="21431">MKKFLLVGLMLLSSVSLAACGGNSSKSNSANSASSSSKVVVKSERADFNNLKFGDLHKKAAGGTTLAAAKKQFGKPSTTTESKINDIAVQNVTWTNIDKQADAKIVLSFTNDKAFGAQLINYNAKRKNTIDLKQFNTVKKGDKVSKATDKFGLADEVTQTLIDGQKALTETYTSGVKGNDASFVIVAANDKITHTSQTNMK</sequence>
<evidence type="ECO:0000313" key="4">
    <source>
        <dbReference type="Proteomes" id="UP000051236"/>
    </source>
</evidence>
<reference evidence="3 4" key="1">
    <citation type="journal article" date="2015" name="Genome Announc.">
        <title>Expanding the biotechnology potential of lactobacilli through comparative genomics of 213 strains and associated genera.</title>
        <authorList>
            <person name="Sun Z."/>
            <person name="Harris H.M."/>
            <person name="McCann A."/>
            <person name="Guo C."/>
            <person name="Argimon S."/>
            <person name="Zhang W."/>
            <person name="Yang X."/>
            <person name="Jeffery I.B."/>
            <person name="Cooney J.C."/>
            <person name="Kagawa T.F."/>
            <person name="Liu W."/>
            <person name="Song Y."/>
            <person name="Salvetti E."/>
            <person name="Wrobel A."/>
            <person name="Rasinkangas P."/>
            <person name="Parkhill J."/>
            <person name="Rea M.C."/>
            <person name="O'Sullivan O."/>
            <person name="Ritari J."/>
            <person name="Douillard F.P."/>
            <person name="Paul Ross R."/>
            <person name="Yang R."/>
            <person name="Briner A.E."/>
            <person name="Felis G.E."/>
            <person name="de Vos W.M."/>
            <person name="Barrangou R."/>
            <person name="Klaenhammer T.R."/>
            <person name="Caufield P.W."/>
            <person name="Cui Y."/>
            <person name="Zhang H."/>
            <person name="O'Toole P.W."/>
        </authorList>
    </citation>
    <scope>NUCLEOTIDE SEQUENCE [LARGE SCALE GENOMIC DNA]</scope>
    <source>
        <strain evidence="3 4">DSM 18527</strain>
    </source>
</reference>
<dbReference type="Proteomes" id="UP000051236">
    <property type="component" value="Unassembled WGS sequence"/>
</dbReference>
<gene>
    <name evidence="3" type="ORF">FC83_GL000865</name>
</gene>
<feature type="signal peptide" evidence="2">
    <location>
        <begin position="1"/>
        <end position="18"/>
    </location>
</feature>
<organism evidence="3 4">
    <name type="scientific">Agrilactobacillus composti DSM 18527 = JCM 14202</name>
    <dbReference type="NCBI Taxonomy" id="1423734"/>
    <lineage>
        <taxon>Bacteria</taxon>
        <taxon>Bacillati</taxon>
        <taxon>Bacillota</taxon>
        <taxon>Bacilli</taxon>
        <taxon>Lactobacillales</taxon>
        <taxon>Lactobacillaceae</taxon>
        <taxon>Agrilactobacillus</taxon>
    </lineage>
</organism>
<dbReference type="Gene3D" id="3.30.1450.10">
    <property type="match status" value="2"/>
</dbReference>
<dbReference type="PROSITE" id="PS51257">
    <property type="entry name" value="PROKAR_LIPOPROTEIN"/>
    <property type="match status" value="1"/>
</dbReference>
<evidence type="ECO:0000313" key="3">
    <source>
        <dbReference type="EMBL" id="KRM35837.1"/>
    </source>
</evidence>
<dbReference type="RefSeq" id="WP_035452423.1">
    <property type="nucleotide sequence ID" value="NZ_AZGA01000011.1"/>
</dbReference>
<name>X0PRD8_9LACO</name>
<dbReference type="AlphaFoldDB" id="X0PRD8"/>
<dbReference type="EMBL" id="AZGA01000011">
    <property type="protein sequence ID" value="KRM35837.1"/>
    <property type="molecule type" value="Genomic_DNA"/>
</dbReference>
<dbReference type="PATRIC" id="fig|1423734.3.peg.873"/>
<dbReference type="InterPro" id="IPR024418">
    <property type="entry name" value="DUF3862"/>
</dbReference>
<dbReference type="STRING" id="1423734.FC83_GL000865"/>
<proteinExistence type="predicted"/>
<dbReference type="InterPro" id="IPR037873">
    <property type="entry name" value="BamE-like"/>
</dbReference>
<evidence type="ECO:0000256" key="1">
    <source>
        <dbReference type="ARBA" id="ARBA00022729"/>
    </source>
</evidence>
<dbReference type="Pfam" id="PF12978">
    <property type="entry name" value="DUF3862"/>
    <property type="match status" value="1"/>
</dbReference>
<keyword evidence="1 2" id="KW-0732">Signal</keyword>
<protein>
    <recommendedName>
        <fullName evidence="5">Lipoprotein</fullName>
    </recommendedName>
</protein>